<dbReference type="GO" id="GO:0005737">
    <property type="term" value="C:cytoplasm"/>
    <property type="evidence" value="ECO:0007669"/>
    <property type="project" value="TreeGrafter"/>
</dbReference>
<accession>A0A1X7S877</accession>
<dbReference type="PANTHER" id="PTHR31285">
    <property type="entry name" value="NICOTINAMIDE MONONUCLEOTIDE ADENYLYLTRANSFERASE"/>
    <property type="match status" value="1"/>
</dbReference>
<proteinExistence type="predicted"/>
<reference evidence="1 2" key="1">
    <citation type="submission" date="2016-06" db="EMBL/GenBank/DDBJ databases">
        <authorList>
            <person name="Kjaerup R.B."/>
            <person name="Dalgaard T.S."/>
            <person name="Juul-Madsen H.R."/>
        </authorList>
    </citation>
    <scope>NUCLEOTIDE SEQUENCE [LARGE SCALE GENOMIC DNA]</scope>
</reference>
<dbReference type="GO" id="GO:0000309">
    <property type="term" value="F:nicotinamide-nucleotide adenylyltransferase activity"/>
    <property type="evidence" value="ECO:0007669"/>
    <property type="project" value="TreeGrafter"/>
</dbReference>
<dbReference type="Proteomes" id="UP000215127">
    <property type="component" value="Chromosome 12"/>
</dbReference>
<keyword evidence="2" id="KW-1185">Reference proteome</keyword>
<organism evidence="1 2">
    <name type="scientific">Zymoseptoria tritici (strain ST99CH_3D7)</name>
    <dbReference type="NCBI Taxonomy" id="1276538"/>
    <lineage>
        <taxon>Eukaryota</taxon>
        <taxon>Fungi</taxon>
        <taxon>Dikarya</taxon>
        <taxon>Ascomycota</taxon>
        <taxon>Pezizomycotina</taxon>
        <taxon>Dothideomycetes</taxon>
        <taxon>Dothideomycetidae</taxon>
        <taxon>Mycosphaerellales</taxon>
        <taxon>Mycosphaerellaceae</taxon>
        <taxon>Zymoseptoria</taxon>
    </lineage>
</organism>
<evidence type="ECO:0008006" key="3">
    <source>
        <dbReference type="Google" id="ProtNLM"/>
    </source>
</evidence>
<dbReference type="GO" id="GO:0016887">
    <property type="term" value="F:ATP hydrolysis activity"/>
    <property type="evidence" value="ECO:0007669"/>
    <property type="project" value="TreeGrafter"/>
</dbReference>
<dbReference type="InterPro" id="IPR014729">
    <property type="entry name" value="Rossmann-like_a/b/a_fold"/>
</dbReference>
<evidence type="ECO:0000313" key="2">
    <source>
        <dbReference type="Proteomes" id="UP000215127"/>
    </source>
</evidence>
<dbReference type="GO" id="GO:0005634">
    <property type="term" value="C:nucleus"/>
    <property type="evidence" value="ECO:0007669"/>
    <property type="project" value="TreeGrafter"/>
</dbReference>
<dbReference type="PANTHER" id="PTHR31285:SF0">
    <property type="entry name" value="NICOTINAMIDE MONONUCLEOTIDE ADENYLYLTRANSFERASE"/>
    <property type="match status" value="1"/>
</dbReference>
<evidence type="ECO:0000313" key="1">
    <source>
        <dbReference type="EMBL" id="SMQ55878.1"/>
    </source>
</evidence>
<dbReference type="EMBL" id="LT853703">
    <property type="protein sequence ID" value="SMQ55878.1"/>
    <property type="molecule type" value="Genomic_DNA"/>
</dbReference>
<sequence length="457" mass="50764">MTARLAPFTKLLPELSTALKTFQASSSRFQVLKTVHPSSFEPINPTRPSDSESPKTLFILDSSFNPPSTAHLHLARSVLSESTSPKPHRLLLCFSTQNADKAPSAASFPHRLTMMTIFAQDLLKSITDSTGTSSAEPVPIDIGVTKAPYYTDKSSAIESDGAEWYPSKPRHIHLVGFDTLTRFFAAKYYQDFDPPLSALEPYFSAGHHLRVTLRPDEKYGTVEEQRAFLKNMEDGGLESVGGKREWAKAVQLVEPNEEGGVSSTKIRTAAKEERWEVVDGLGRKWDESMAFRSLLSFTVPSIYNRGPCTASLVSFPRHLSNESLVVCNAPCLQSSLLRFLSFAVVHLDNTLARPPNTQSRHFLSTPGYVSRELFHTHLARCGVSLPLCCFTLPDLRCCHHVVLVLLKHLLLHSGYDLQQNESRVQQLAVRALVVRDSAHASNGTRADRLRWLGLLAV</sequence>
<name>A0A1X7S877_ZYMT9</name>
<gene>
    <name evidence="1" type="ORF">ZT3D7_G11033</name>
</gene>
<dbReference type="Gene3D" id="3.40.50.620">
    <property type="entry name" value="HUPs"/>
    <property type="match status" value="1"/>
</dbReference>
<protein>
    <recommendedName>
        <fullName evidence="3">Nicotinamide-nucleotide adenylyltransferase</fullName>
    </recommendedName>
</protein>
<dbReference type="STRING" id="1276538.A0A1X7S877"/>
<dbReference type="SUPFAM" id="SSF52374">
    <property type="entry name" value="Nucleotidylyl transferase"/>
    <property type="match status" value="1"/>
</dbReference>
<dbReference type="AlphaFoldDB" id="A0A1X7S877"/>